<evidence type="ECO:0000313" key="1">
    <source>
        <dbReference type="EnsemblPlants" id="ONIVA08G08100.1"/>
    </source>
</evidence>
<name>A0A0E0I927_ORYNI</name>
<proteinExistence type="predicted"/>
<protein>
    <submittedName>
        <fullName evidence="1">Uncharacterized protein</fullName>
    </submittedName>
</protein>
<evidence type="ECO:0000313" key="2">
    <source>
        <dbReference type="Proteomes" id="UP000006591"/>
    </source>
</evidence>
<organism evidence="1">
    <name type="scientific">Oryza nivara</name>
    <name type="common">Indian wild rice</name>
    <name type="synonym">Oryza sativa f. spontanea</name>
    <dbReference type="NCBI Taxonomy" id="4536"/>
    <lineage>
        <taxon>Eukaryota</taxon>
        <taxon>Viridiplantae</taxon>
        <taxon>Streptophyta</taxon>
        <taxon>Embryophyta</taxon>
        <taxon>Tracheophyta</taxon>
        <taxon>Spermatophyta</taxon>
        <taxon>Magnoliopsida</taxon>
        <taxon>Liliopsida</taxon>
        <taxon>Poales</taxon>
        <taxon>Poaceae</taxon>
        <taxon>BOP clade</taxon>
        <taxon>Oryzoideae</taxon>
        <taxon>Oryzeae</taxon>
        <taxon>Oryzinae</taxon>
        <taxon>Oryza</taxon>
    </lineage>
</organism>
<dbReference type="Gramene" id="ONIVA08G08100.1">
    <property type="protein sequence ID" value="ONIVA08G08100.1"/>
    <property type="gene ID" value="ONIVA08G08100"/>
</dbReference>
<dbReference type="AlphaFoldDB" id="A0A0E0I927"/>
<keyword evidence="2" id="KW-1185">Reference proteome</keyword>
<reference evidence="1" key="2">
    <citation type="submission" date="2018-04" db="EMBL/GenBank/DDBJ databases">
        <title>OnivRS2 (Oryza nivara Reference Sequence Version 2).</title>
        <authorList>
            <person name="Zhang J."/>
            <person name="Kudrna D."/>
            <person name="Lee S."/>
            <person name="Talag J."/>
            <person name="Rajasekar S."/>
            <person name="Welchert J."/>
            <person name="Hsing Y.-I."/>
            <person name="Wing R.A."/>
        </authorList>
    </citation>
    <scope>NUCLEOTIDE SEQUENCE [LARGE SCALE GENOMIC DNA]</scope>
    <source>
        <strain evidence="1">SL10</strain>
    </source>
</reference>
<accession>A0A0E0I927</accession>
<reference evidence="1" key="1">
    <citation type="submission" date="2015-04" db="UniProtKB">
        <authorList>
            <consortium name="EnsemblPlants"/>
        </authorList>
    </citation>
    <scope>IDENTIFICATION</scope>
    <source>
        <strain evidence="1">SL10</strain>
    </source>
</reference>
<dbReference type="HOGENOM" id="CLU_2053394_0_0_1"/>
<sequence>MGFNSMFRWSPSFLMTDRWRSSRFRSPRAQRCVPSSPAALGLFPNTAPTVLVSSACHRHHVGGAKTKRIAAKLALVGLSDTTSHAQHNLKRKLVFVREKGPMSAEAVAAYNTLFSQPLSQDHAIGP</sequence>
<dbReference type="EnsemblPlants" id="ONIVA08G08100.1">
    <property type="protein sequence ID" value="ONIVA08G08100.1"/>
    <property type="gene ID" value="ONIVA08G08100"/>
</dbReference>
<dbReference type="Proteomes" id="UP000006591">
    <property type="component" value="Chromosome 8"/>
</dbReference>